<protein>
    <submittedName>
        <fullName evidence="3">Response regulator</fullName>
    </submittedName>
</protein>
<gene>
    <name evidence="3" type="ORF">MUN86_28195</name>
</gene>
<keyword evidence="4" id="KW-1185">Reference proteome</keyword>
<accession>A0ABY4GF59</accession>
<dbReference type="PANTHER" id="PTHR44520">
    <property type="entry name" value="RESPONSE REGULATOR RCP1-RELATED"/>
    <property type="match status" value="1"/>
</dbReference>
<evidence type="ECO:0000259" key="2">
    <source>
        <dbReference type="PROSITE" id="PS50110"/>
    </source>
</evidence>
<dbReference type="PROSITE" id="PS50110">
    <property type="entry name" value="RESPONSE_REGULATORY"/>
    <property type="match status" value="1"/>
</dbReference>
<reference evidence="3" key="1">
    <citation type="submission" date="2022-04" db="EMBL/GenBank/DDBJ databases">
        <title>Hymenobacter sp. isolated from the air.</title>
        <authorList>
            <person name="Won M."/>
            <person name="Lee C.-M."/>
            <person name="Woen H.-Y."/>
            <person name="Kwon S.-W."/>
        </authorList>
    </citation>
    <scope>NUCLEOTIDE SEQUENCE</scope>
    <source>
        <strain evidence="3">5420S-77</strain>
        <plasmid evidence="3">unnamed5</plasmid>
    </source>
</reference>
<geneLocation type="plasmid" evidence="3 4">
    <name>unnamed5</name>
</geneLocation>
<evidence type="ECO:0000256" key="1">
    <source>
        <dbReference type="PROSITE-ProRule" id="PRU00169"/>
    </source>
</evidence>
<dbReference type="RefSeq" id="WP_245127339.1">
    <property type="nucleotide sequence ID" value="NZ_CP095066.1"/>
</dbReference>
<dbReference type="InterPro" id="IPR001789">
    <property type="entry name" value="Sig_transdc_resp-reg_receiver"/>
</dbReference>
<keyword evidence="3" id="KW-0614">Plasmid</keyword>
<dbReference type="InterPro" id="IPR011006">
    <property type="entry name" value="CheY-like_superfamily"/>
</dbReference>
<dbReference type="EMBL" id="CP095066">
    <property type="protein sequence ID" value="UOQ69524.1"/>
    <property type="molecule type" value="Genomic_DNA"/>
</dbReference>
<feature type="domain" description="Response regulatory" evidence="2">
    <location>
        <begin position="1"/>
        <end position="95"/>
    </location>
</feature>
<organism evidence="3 4">
    <name type="scientific">Hymenobacter volaticus</name>
    <dbReference type="NCBI Taxonomy" id="2932254"/>
    <lineage>
        <taxon>Bacteria</taxon>
        <taxon>Pseudomonadati</taxon>
        <taxon>Bacteroidota</taxon>
        <taxon>Cytophagia</taxon>
        <taxon>Cytophagales</taxon>
        <taxon>Hymenobacteraceae</taxon>
        <taxon>Hymenobacter</taxon>
    </lineage>
</organism>
<evidence type="ECO:0000313" key="3">
    <source>
        <dbReference type="EMBL" id="UOQ69524.1"/>
    </source>
</evidence>
<feature type="modified residue" description="4-aspartylphosphate" evidence="1">
    <location>
        <position position="26"/>
    </location>
</feature>
<dbReference type="SUPFAM" id="SSF52172">
    <property type="entry name" value="CheY-like"/>
    <property type="match status" value="1"/>
</dbReference>
<dbReference type="Gene3D" id="3.40.50.2300">
    <property type="match status" value="1"/>
</dbReference>
<sequence>MAERPRSPGPGVRGAHPSCPALILLDLNMPVMNGLEFLEAYEQLDWLQRQAIVVVVLTTSGNPQDLARVQLLPIAGTLTKPLTEAKVRDLLQTHFPPS</sequence>
<dbReference type="Pfam" id="PF00072">
    <property type="entry name" value="Response_reg"/>
    <property type="match status" value="1"/>
</dbReference>
<evidence type="ECO:0000313" key="4">
    <source>
        <dbReference type="Proteomes" id="UP000830401"/>
    </source>
</evidence>
<proteinExistence type="predicted"/>
<keyword evidence="1" id="KW-0597">Phosphoprotein</keyword>
<dbReference type="Proteomes" id="UP000830401">
    <property type="component" value="Plasmid unnamed5"/>
</dbReference>
<dbReference type="InterPro" id="IPR052893">
    <property type="entry name" value="TCS_response_regulator"/>
</dbReference>
<dbReference type="PANTHER" id="PTHR44520:SF2">
    <property type="entry name" value="RESPONSE REGULATOR RCP1"/>
    <property type="match status" value="1"/>
</dbReference>
<name>A0ABY4GF59_9BACT</name>